<feature type="transmembrane region" description="Helical" evidence="6">
    <location>
        <begin position="139"/>
        <end position="159"/>
    </location>
</feature>
<dbReference type="PANTHER" id="PTHR37422:SF13">
    <property type="entry name" value="LIPOPOLYSACCHARIDE BIOSYNTHESIS PROTEIN PA4999-RELATED"/>
    <property type="match status" value="1"/>
</dbReference>
<dbReference type="SMART" id="SM00028">
    <property type="entry name" value="TPR"/>
    <property type="match status" value="2"/>
</dbReference>
<feature type="transmembrane region" description="Helical" evidence="6">
    <location>
        <begin position="45"/>
        <end position="63"/>
    </location>
</feature>
<name>A0A1G2FSB9_9BACT</name>
<evidence type="ECO:0000256" key="3">
    <source>
        <dbReference type="ARBA" id="ARBA00022989"/>
    </source>
</evidence>
<sequence length="744" mass="83437">MLKSANNYNSSWLVNAIKIGLFASLFMPLIVNGSFIFPYIFPKQAFFQIVVEIIFALYLWLAFKDPAYRPRSSWLFRALLAYFVVMILSSVFGVNTYHSFWSNYERMAGVISLGHYLGFLFVAVNIFKTQKDWHLFFDVSIFASVAEAFFGLGQLAGIFSSSGGVRIDGTIGNASFLAGYMLINAFFAFWLMLEKKQTGWRIFYAGVIFLNLLIMYQTETRGAVLGLVAALMALLIILMFSSKKALAQWPGGIRLDRIKLYGGIFLAAIVLSAGLLRIYRDSTFVQNHATLARVAHITLKEATVQTRLLAWKMSLKGLAERPIFGWGPENYYVVFNKYYDPQLYPVESWFDRAHNAYLDILVNTGLIGFAAYLAMVAMALWYLWLAWRQERIQHYTAVIFTVILIAYAIQNFFVFDTQVTLLMIYSILAFIVFLSLAPASNPVGRPNRPNSFFVILVAAALLFFLYFINIKPGLASITGIKAMQTLQSGKVDEAIAQFKTAYDIETFGLPEVAMRTQDTAVGLALNNKVPPEIKNKIADLAIDGMNRALALEPLNVRFMMMLSTVYFSVAAPGNSYLAEADMLLQKALELSPTREELYFYIGQVRMFQGRGDEALAVFKKAVELNDKVTLSHWNYGVIAIGMGQKDLGAKEIKIARDLDHTFGPADIKQLINAYNRTNDLPRIIQLYQEWIDLSPNGAEPYAGLAGAYAQVGDKLKARDSALRAAALDPGYKDQAEEFVKGLGK</sequence>
<evidence type="ECO:0000259" key="7">
    <source>
        <dbReference type="Pfam" id="PF04932"/>
    </source>
</evidence>
<evidence type="ECO:0000313" key="9">
    <source>
        <dbReference type="Proteomes" id="UP000177126"/>
    </source>
</evidence>
<feature type="transmembrane region" description="Helical" evidence="6">
    <location>
        <begin position="260"/>
        <end position="279"/>
    </location>
</feature>
<feature type="transmembrane region" description="Helical" evidence="6">
    <location>
        <begin position="200"/>
        <end position="216"/>
    </location>
</feature>
<dbReference type="Pfam" id="PF13181">
    <property type="entry name" value="TPR_8"/>
    <property type="match status" value="1"/>
</dbReference>
<dbReference type="Pfam" id="PF04932">
    <property type="entry name" value="Wzy_C"/>
    <property type="match status" value="1"/>
</dbReference>
<evidence type="ECO:0000313" key="8">
    <source>
        <dbReference type="EMBL" id="OGZ40979.1"/>
    </source>
</evidence>
<evidence type="ECO:0000256" key="5">
    <source>
        <dbReference type="PROSITE-ProRule" id="PRU00339"/>
    </source>
</evidence>
<feature type="transmembrane region" description="Helical" evidence="6">
    <location>
        <begin position="12"/>
        <end position="39"/>
    </location>
</feature>
<evidence type="ECO:0000256" key="6">
    <source>
        <dbReference type="SAM" id="Phobius"/>
    </source>
</evidence>
<feature type="transmembrane region" description="Helical" evidence="6">
    <location>
        <begin position="451"/>
        <end position="468"/>
    </location>
</feature>
<keyword evidence="5" id="KW-0802">TPR repeat</keyword>
<feature type="domain" description="O-antigen ligase-related" evidence="7">
    <location>
        <begin position="207"/>
        <end position="373"/>
    </location>
</feature>
<keyword evidence="4 6" id="KW-0472">Membrane</keyword>
<reference evidence="8 9" key="1">
    <citation type="journal article" date="2016" name="Nat. Commun.">
        <title>Thousands of microbial genomes shed light on interconnected biogeochemical processes in an aquifer system.</title>
        <authorList>
            <person name="Anantharaman K."/>
            <person name="Brown C.T."/>
            <person name="Hug L.A."/>
            <person name="Sharon I."/>
            <person name="Castelle C.J."/>
            <person name="Probst A.J."/>
            <person name="Thomas B.C."/>
            <person name="Singh A."/>
            <person name="Wilkins M.J."/>
            <person name="Karaoz U."/>
            <person name="Brodie E.L."/>
            <person name="Williams K.H."/>
            <person name="Hubbard S.S."/>
            <person name="Banfield J.F."/>
        </authorList>
    </citation>
    <scope>NUCLEOTIDE SEQUENCE [LARGE SCALE GENOMIC DNA]</scope>
</reference>
<evidence type="ECO:0000256" key="1">
    <source>
        <dbReference type="ARBA" id="ARBA00004141"/>
    </source>
</evidence>
<dbReference type="AlphaFoldDB" id="A0A1G2FSB9"/>
<dbReference type="InterPro" id="IPR051533">
    <property type="entry name" value="WaaL-like"/>
</dbReference>
<dbReference type="Proteomes" id="UP000177126">
    <property type="component" value="Unassembled WGS sequence"/>
</dbReference>
<feature type="transmembrane region" description="Helical" evidence="6">
    <location>
        <begin position="395"/>
        <end position="413"/>
    </location>
</feature>
<dbReference type="SUPFAM" id="SSF48452">
    <property type="entry name" value="TPR-like"/>
    <property type="match status" value="1"/>
</dbReference>
<proteinExistence type="predicted"/>
<dbReference type="PANTHER" id="PTHR37422">
    <property type="entry name" value="TEICHURONIC ACID BIOSYNTHESIS PROTEIN TUAE"/>
    <property type="match status" value="1"/>
</dbReference>
<comment type="caution">
    <text evidence="8">The sequence shown here is derived from an EMBL/GenBank/DDBJ whole genome shotgun (WGS) entry which is preliminary data.</text>
</comment>
<feature type="transmembrane region" description="Helical" evidence="6">
    <location>
        <begin position="107"/>
        <end position="127"/>
    </location>
</feature>
<dbReference type="InterPro" id="IPR011990">
    <property type="entry name" value="TPR-like_helical_dom_sf"/>
</dbReference>
<feature type="transmembrane region" description="Helical" evidence="6">
    <location>
        <begin position="419"/>
        <end position="439"/>
    </location>
</feature>
<protein>
    <recommendedName>
        <fullName evidence="7">O-antigen ligase-related domain-containing protein</fullName>
    </recommendedName>
</protein>
<dbReference type="InterPro" id="IPR007016">
    <property type="entry name" value="O-antigen_ligase-rel_domated"/>
</dbReference>
<feature type="transmembrane region" description="Helical" evidence="6">
    <location>
        <begin position="171"/>
        <end position="193"/>
    </location>
</feature>
<dbReference type="Gene3D" id="1.25.40.10">
    <property type="entry name" value="Tetratricopeptide repeat domain"/>
    <property type="match status" value="1"/>
</dbReference>
<evidence type="ECO:0000256" key="4">
    <source>
        <dbReference type="ARBA" id="ARBA00023136"/>
    </source>
</evidence>
<keyword evidence="3 6" id="KW-1133">Transmembrane helix</keyword>
<accession>A0A1G2FSB9</accession>
<dbReference type="EMBL" id="MHNF01000022">
    <property type="protein sequence ID" value="OGZ40979.1"/>
    <property type="molecule type" value="Genomic_DNA"/>
</dbReference>
<feature type="transmembrane region" description="Helical" evidence="6">
    <location>
        <begin position="222"/>
        <end position="240"/>
    </location>
</feature>
<dbReference type="InterPro" id="IPR019734">
    <property type="entry name" value="TPR_rpt"/>
</dbReference>
<organism evidence="8 9">
    <name type="scientific">Candidatus Portnoybacteria bacterium RIFCSPLOWO2_02_FULL_39_11</name>
    <dbReference type="NCBI Taxonomy" id="1802001"/>
    <lineage>
        <taxon>Bacteria</taxon>
        <taxon>Candidatus Portnoyibacteriota</taxon>
    </lineage>
</organism>
<comment type="subcellular location">
    <subcellularLocation>
        <location evidence="1">Membrane</location>
        <topology evidence="1">Multi-pass membrane protein</topology>
    </subcellularLocation>
</comment>
<gene>
    <name evidence="8" type="ORF">A3B04_03335</name>
</gene>
<dbReference type="PROSITE" id="PS50005">
    <property type="entry name" value="TPR"/>
    <property type="match status" value="1"/>
</dbReference>
<keyword evidence="2 6" id="KW-0812">Transmembrane</keyword>
<feature type="repeat" description="TPR" evidence="5">
    <location>
        <begin position="595"/>
        <end position="628"/>
    </location>
</feature>
<evidence type="ECO:0000256" key="2">
    <source>
        <dbReference type="ARBA" id="ARBA00022692"/>
    </source>
</evidence>
<dbReference type="GO" id="GO:0016020">
    <property type="term" value="C:membrane"/>
    <property type="evidence" value="ECO:0007669"/>
    <property type="project" value="UniProtKB-SubCell"/>
</dbReference>
<feature type="transmembrane region" description="Helical" evidence="6">
    <location>
        <begin position="360"/>
        <end position="383"/>
    </location>
</feature>
<feature type="transmembrane region" description="Helical" evidence="6">
    <location>
        <begin position="75"/>
        <end position="95"/>
    </location>
</feature>